<sequence>MSALSDADRDAVMDLINRSQMKAIEYHEISARWTGPREGDGPHDVNADVSPQHRLDDNEFGIRLVANVTTDFGEVLAAVAATYTYEGEADLRTVLNFGNEVAIMAAFPYLREAVSSASAKVFGEPILLPVLPRGQVGFDVPDDPSLDAAAKD</sequence>
<gene>
    <name evidence="1" type="ORF">QNI14_05010</name>
</gene>
<protein>
    <recommendedName>
        <fullName evidence="3">Preprotein translocase subunit SecB</fullName>
    </recommendedName>
</protein>
<evidence type="ECO:0008006" key="3">
    <source>
        <dbReference type="Google" id="ProtNLM"/>
    </source>
</evidence>
<comment type="caution">
    <text evidence="1">The sequence shown here is derived from an EMBL/GenBank/DDBJ whole genome shotgun (WGS) entry which is preliminary data.</text>
</comment>
<accession>A0ABT6ZCS3</accession>
<dbReference type="InterPro" id="IPR035958">
    <property type="entry name" value="SecB-like_sf"/>
</dbReference>
<dbReference type="Proteomes" id="UP001321481">
    <property type="component" value="Unassembled WGS sequence"/>
</dbReference>
<reference evidence="1 2" key="1">
    <citation type="submission" date="2023-05" db="EMBL/GenBank/DDBJ databases">
        <title>Microbacterium dauci sp.nov., Isolated from Carrot Rhizosphere Soil.</title>
        <authorList>
            <person name="Xiao Z."/>
            <person name="Zheng J."/>
        </authorList>
    </citation>
    <scope>NUCLEOTIDE SEQUENCE [LARGE SCALE GENOMIC DNA]</scope>
    <source>
        <strain evidence="1 2">LX3-4</strain>
    </source>
</reference>
<dbReference type="RefSeq" id="WP_283715285.1">
    <property type="nucleotide sequence ID" value="NZ_JASJND010000003.1"/>
</dbReference>
<name>A0ABT6ZCS3_9MICO</name>
<dbReference type="SUPFAM" id="SSF54611">
    <property type="entry name" value="SecB-like"/>
    <property type="match status" value="1"/>
</dbReference>
<evidence type="ECO:0000313" key="2">
    <source>
        <dbReference type="Proteomes" id="UP001321481"/>
    </source>
</evidence>
<organism evidence="1 2">
    <name type="scientific">Microbacterium dauci</name>
    <dbReference type="NCBI Taxonomy" id="3048008"/>
    <lineage>
        <taxon>Bacteria</taxon>
        <taxon>Bacillati</taxon>
        <taxon>Actinomycetota</taxon>
        <taxon>Actinomycetes</taxon>
        <taxon>Micrococcales</taxon>
        <taxon>Microbacteriaceae</taxon>
        <taxon>Microbacterium</taxon>
    </lineage>
</organism>
<keyword evidence="2" id="KW-1185">Reference proteome</keyword>
<dbReference type="EMBL" id="JASJND010000003">
    <property type="protein sequence ID" value="MDJ1113806.1"/>
    <property type="molecule type" value="Genomic_DNA"/>
</dbReference>
<proteinExistence type="predicted"/>
<evidence type="ECO:0000313" key="1">
    <source>
        <dbReference type="EMBL" id="MDJ1113806.1"/>
    </source>
</evidence>